<dbReference type="GeneID" id="101508419"/>
<feature type="region of interest" description="Disordered" evidence="7">
    <location>
        <begin position="33"/>
        <end position="96"/>
    </location>
</feature>
<dbReference type="OrthoDB" id="21060at2759"/>
<dbReference type="PANTHER" id="PTHR15138:SF14">
    <property type="entry name" value="TRANSCRIPTION INITIATION FACTOR TFIID SUBUNIT 4"/>
    <property type="match status" value="1"/>
</dbReference>
<feature type="compositionally biased region" description="Polar residues" evidence="7">
    <location>
        <begin position="336"/>
        <end position="350"/>
    </location>
</feature>
<feature type="compositionally biased region" description="Basic and acidic residues" evidence="7">
    <location>
        <begin position="845"/>
        <end position="856"/>
    </location>
</feature>
<evidence type="ECO:0000256" key="6">
    <source>
        <dbReference type="ARBA" id="ARBA00058775"/>
    </source>
</evidence>
<feature type="compositionally biased region" description="Low complexity" evidence="7">
    <location>
        <begin position="566"/>
        <end position="582"/>
    </location>
</feature>
<keyword evidence="3" id="KW-0805">Transcription regulation</keyword>
<feature type="compositionally biased region" description="Basic and acidic residues" evidence="7">
    <location>
        <begin position="323"/>
        <end position="332"/>
    </location>
</feature>
<evidence type="ECO:0000256" key="7">
    <source>
        <dbReference type="SAM" id="MobiDB-lite"/>
    </source>
</evidence>
<name>A0A1S3EFP9_CICAR</name>
<evidence type="ECO:0000313" key="12">
    <source>
        <dbReference type="RefSeq" id="XP_012574659.1"/>
    </source>
</evidence>
<dbReference type="FunFam" id="1.10.20.10:FF:000015">
    <property type="entry name" value="Transcription initiation factor TFIID subunit 4B"/>
    <property type="match status" value="1"/>
</dbReference>
<comment type="similarity">
    <text evidence="2">Belongs to the TAF4 family.</text>
</comment>
<keyword evidence="9" id="KW-1185">Reference proteome</keyword>
<feature type="compositionally biased region" description="Polar residues" evidence="7">
    <location>
        <begin position="38"/>
        <end position="88"/>
    </location>
</feature>
<feature type="compositionally biased region" description="Polar residues" evidence="7">
    <location>
        <begin position="872"/>
        <end position="881"/>
    </location>
</feature>
<reference evidence="9" key="1">
    <citation type="journal article" date="2013" name="Nat. Biotechnol.">
        <title>Draft genome sequence of chickpea (Cicer arietinum) provides a resource for trait improvement.</title>
        <authorList>
            <person name="Varshney R.K."/>
            <person name="Song C."/>
            <person name="Saxena R.K."/>
            <person name="Azam S."/>
            <person name="Yu S."/>
            <person name="Sharpe A.G."/>
            <person name="Cannon S."/>
            <person name="Baek J."/>
            <person name="Rosen B.D."/>
            <person name="Tar'an B."/>
            <person name="Millan T."/>
            <person name="Zhang X."/>
            <person name="Ramsay L.D."/>
            <person name="Iwata A."/>
            <person name="Wang Y."/>
            <person name="Nelson W."/>
            <person name="Farmer A.D."/>
            <person name="Gaur P.M."/>
            <person name="Soderlund C."/>
            <person name="Penmetsa R.V."/>
            <person name="Xu C."/>
            <person name="Bharti A.K."/>
            <person name="He W."/>
            <person name="Winter P."/>
            <person name="Zhao S."/>
            <person name="Hane J.K."/>
            <person name="Carrasquilla-Garcia N."/>
            <person name="Condie J.A."/>
            <person name="Upadhyaya H.D."/>
            <person name="Luo M.C."/>
            <person name="Thudi M."/>
            <person name="Gowda C.L."/>
            <person name="Singh N.P."/>
            <person name="Lichtenzveig J."/>
            <person name="Gali K.K."/>
            <person name="Rubio J."/>
            <person name="Nadarajan N."/>
            <person name="Dolezel J."/>
            <person name="Bansal K.C."/>
            <person name="Xu X."/>
            <person name="Edwards D."/>
            <person name="Zhang G."/>
            <person name="Kahl G."/>
            <person name="Gil J."/>
            <person name="Singh K.B."/>
            <person name="Datta S.K."/>
            <person name="Jackson S.A."/>
            <person name="Wang J."/>
            <person name="Cook D.R."/>
        </authorList>
    </citation>
    <scope>NUCLEOTIDE SEQUENCE [LARGE SCALE GENOMIC DNA]</scope>
    <source>
        <strain evidence="9">cv. CDC Frontier</strain>
    </source>
</reference>
<dbReference type="RefSeq" id="XP_012574660.1">
    <property type="nucleotide sequence ID" value="XM_012719206.2"/>
</dbReference>
<feature type="region of interest" description="Disordered" evidence="7">
    <location>
        <begin position="423"/>
        <end position="463"/>
    </location>
</feature>
<feature type="compositionally biased region" description="Polar residues" evidence="7">
    <location>
        <begin position="523"/>
        <end position="535"/>
    </location>
</feature>
<evidence type="ECO:0000313" key="13">
    <source>
        <dbReference type="RefSeq" id="XP_012574660.1"/>
    </source>
</evidence>
<proteinExistence type="inferred from homology"/>
<dbReference type="RefSeq" id="XP_004512638.1">
    <property type="nucleotide sequence ID" value="XM_004512581.3"/>
</dbReference>
<dbReference type="RefSeq" id="XP_012574659.1">
    <property type="nucleotide sequence ID" value="XM_012719205.2"/>
</dbReference>
<dbReference type="PaxDb" id="3827-XP_004512638.1"/>
<dbReference type="GO" id="GO:0016251">
    <property type="term" value="F:RNA polymerase II general transcription initiation factor activity"/>
    <property type="evidence" value="ECO:0007669"/>
    <property type="project" value="TreeGrafter"/>
</dbReference>
<feature type="region of interest" description="Disordered" evidence="7">
    <location>
        <begin position="322"/>
        <end position="410"/>
    </location>
</feature>
<feature type="compositionally biased region" description="Polar residues" evidence="7">
    <location>
        <begin position="439"/>
        <end position="463"/>
    </location>
</feature>
<dbReference type="Gene3D" id="1.10.20.10">
    <property type="entry name" value="Histone, subunit A"/>
    <property type="match status" value="1"/>
</dbReference>
<feature type="compositionally biased region" description="Low complexity" evidence="7">
    <location>
        <begin position="387"/>
        <end position="396"/>
    </location>
</feature>
<dbReference type="Pfam" id="PF05236">
    <property type="entry name" value="TAF4"/>
    <property type="match status" value="1"/>
</dbReference>
<feature type="compositionally biased region" description="Polar residues" evidence="7">
    <location>
        <begin position="544"/>
        <end position="565"/>
    </location>
</feature>
<feature type="region of interest" description="Disordered" evidence="7">
    <location>
        <begin position="751"/>
        <end position="788"/>
    </location>
</feature>
<dbReference type="AlphaFoldDB" id="A0A1S3EFP9"/>
<evidence type="ECO:0000259" key="8">
    <source>
        <dbReference type="PROSITE" id="PS51879"/>
    </source>
</evidence>
<evidence type="ECO:0000256" key="2">
    <source>
        <dbReference type="ARBA" id="ARBA00006178"/>
    </source>
</evidence>
<dbReference type="InterPro" id="IPR007900">
    <property type="entry name" value="TAF4_C"/>
</dbReference>
<feature type="compositionally biased region" description="Basic and acidic residues" evidence="7">
    <location>
        <begin position="423"/>
        <end position="434"/>
    </location>
</feature>
<dbReference type="InterPro" id="IPR045144">
    <property type="entry name" value="TAF4"/>
</dbReference>
<protein>
    <submittedName>
        <fullName evidence="10 11">Transcription initiation factor TFIID subunit 4b-like isoform X1</fullName>
    </submittedName>
</protein>
<dbReference type="PROSITE" id="PS51879">
    <property type="entry name" value="RST"/>
    <property type="match status" value="1"/>
</dbReference>
<dbReference type="GO" id="GO:0005669">
    <property type="term" value="C:transcription factor TFIID complex"/>
    <property type="evidence" value="ECO:0007669"/>
    <property type="project" value="InterPro"/>
</dbReference>
<dbReference type="KEGG" id="cam:101508419"/>
<organism evidence="9 13">
    <name type="scientific">Cicer arietinum</name>
    <name type="common">Chickpea</name>
    <name type="synonym">Garbanzo</name>
    <dbReference type="NCBI Taxonomy" id="3827"/>
    <lineage>
        <taxon>Eukaryota</taxon>
        <taxon>Viridiplantae</taxon>
        <taxon>Streptophyta</taxon>
        <taxon>Embryophyta</taxon>
        <taxon>Tracheophyta</taxon>
        <taxon>Spermatophyta</taxon>
        <taxon>Magnoliopsida</taxon>
        <taxon>eudicotyledons</taxon>
        <taxon>Gunneridae</taxon>
        <taxon>Pentapetalae</taxon>
        <taxon>rosids</taxon>
        <taxon>fabids</taxon>
        <taxon>Fabales</taxon>
        <taxon>Fabaceae</taxon>
        <taxon>Papilionoideae</taxon>
        <taxon>50 kb inversion clade</taxon>
        <taxon>NPAAA clade</taxon>
        <taxon>Hologalegina</taxon>
        <taxon>IRL clade</taxon>
        <taxon>Cicereae</taxon>
        <taxon>Cicer</taxon>
    </lineage>
</organism>
<keyword evidence="4" id="KW-0804">Transcription</keyword>
<evidence type="ECO:0000256" key="1">
    <source>
        <dbReference type="ARBA" id="ARBA00004123"/>
    </source>
</evidence>
<dbReference type="RefSeq" id="XP_027193102.1">
    <property type="nucleotide sequence ID" value="XM_027337301.1"/>
</dbReference>
<accession>A0A1S3EFP9</accession>
<evidence type="ECO:0000256" key="3">
    <source>
        <dbReference type="ARBA" id="ARBA00023015"/>
    </source>
</evidence>
<evidence type="ECO:0000313" key="11">
    <source>
        <dbReference type="RefSeq" id="XP_012574658.1"/>
    </source>
</evidence>
<sequence length="920" mass="100802">MDPSIVKLLEDDEDETMHSGADVEAFQAALNRDIGGDASNSQLSDSDAGSNNSFSQSLPTWPTSGHDNQTDCQNQEPKIAQQQEQPSSEMELKQQGPVVEQIQNVASQEASNLPLSHKQSQDECLQGQTVLVSHQNSQTNVVPKSEKEPVFNHEAIKINNPNCESQYAKLQQMSNQQATVNEQPSSQINRSKQVPFGLLLPILIPQLAKDRAMQLQTLFNKLKKDEIPKDHFVRLMKGIVGDQMLRIALTKVQQQTRSNPVSSGQQNPVRMPTVPSSAAKFNDPHALAQLHQRSMNAAADHSHNTSSAIQVKSEPIYSTMDISAKKSQEQDVRVVQPNQLPSSSSNAVSQETDRSSVHIQGLNKQQQQHIHFPGTYGSSGGNYAPFSGSTTGSSSSLRSQPHPHDSHIRQIPHQSTGLNHLGVERHSSFNDPKRMPGGSVSTGANNTTSQQTSNSWQPSAEQNSGLFSSVSYVKKEPNDLSIEQQHRHHLSKLHGLPSVNSAQTEHGSGVNQSTIKDEFSRGSLASNSMPHTTAGSLLAPNSAPPSASQLDPTVTLSSQIPSSTSGLMTKTPPLKKPPLGQKKPLEALGSSPPPPSKKQKVYGTSMEQSIDQLNDVTAVSGVDLREEEEQLFSGPKEDSRVSEASRRVVQEEEESLILQKAPLQRKLIEIMTECGLKGMSNDVERCLSLCVEERMRGVISNIIRMSKQRVDIEKTRHRTAVTSDVRHQIMEMNRKAREEWEKKQAEAEKLRKLNDVDGSSGVDGDKEKDEGRNKATKVNKEVDDKMRTNAANVAARAAVGGPDMLSKWQLMAEQARQKREGGMDAASDSQPTKDVSPKSPSPGRSTKDNQERERKGPTSLGNSAAARKFGKNHSSGSQTRVARSISVKDVIAVLEREPQMAKSSLLYQLYERIHADTSNE</sequence>
<dbReference type="STRING" id="3827.A0A1S3EFP9"/>
<dbReference type="RefSeq" id="XP_012574658.1">
    <property type="nucleotide sequence ID" value="XM_012719204.2"/>
</dbReference>
<gene>
    <name evidence="10 11 12 13 14" type="primary">LOC101508419</name>
</gene>
<dbReference type="Proteomes" id="UP000087171">
    <property type="component" value="Chromosome Ca8"/>
</dbReference>
<feature type="domain" description="RST" evidence="8">
    <location>
        <begin position="187"/>
        <end position="258"/>
    </location>
</feature>
<evidence type="ECO:0000313" key="10">
    <source>
        <dbReference type="RefSeq" id="XP_004512638.1"/>
    </source>
</evidence>
<comment type="function">
    <text evidence="6">TAFs are components of the transcription factor IID (TFIID) complex that is essential for mediating regulation of RNA polymerase transcription.</text>
</comment>
<evidence type="ECO:0000313" key="14">
    <source>
        <dbReference type="RefSeq" id="XP_027193102.1"/>
    </source>
</evidence>
<reference evidence="10 11" key="2">
    <citation type="submission" date="2025-04" db="UniProtKB">
        <authorList>
            <consortium name="RefSeq"/>
        </authorList>
    </citation>
    <scope>IDENTIFICATION</scope>
    <source>
        <tissue evidence="10 11">Etiolated seedlings</tissue>
    </source>
</reference>
<comment type="subcellular location">
    <subcellularLocation>
        <location evidence="1">Nucleus</location>
    </subcellularLocation>
</comment>
<dbReference type="CDD" id="cd08045">
    <property type="entry name" value="HFD_TAF4"/>
    <property type="match status" value="1"/>
</dbReference>
<feature type="region of interest" description="Disordered" evidence="7">
    <location>
        <begin position="522"/>
        <end position="604"/>
    </location>
</feature>
<dbReference type="eggNOG" id="KOG2341">
    <property type="taxonomic scope" value="Eukaryota"/>
</dbReference>
<evidence type="ECO:0000313" key="9">
    <source>
        <dbReference type="Proteomes" id="UP000087171"/>
    </source>
</evidence>
<dbReference type="Pfam" id="PF12174">
    <property type="entry name" value="RST"/>
    <property type="match status" value="1"/>
</dbReference>
<dbReference type="GO" id="GO:0006367">
    <property type="term" value="P:transcription initiation at RNA polymerase II promoter"/>
    <property type="evidence" value="ECO:0007669"/>
    <property type="project" value="TreeGrafter"/>
</dbReference>
<dbReference type="GO" id="GO:0046982">
    <property type="term" value="F:protein heterodimerization activity"/>
    <property type="evidence" value="ECO:0007669"/>
    <property type="project" value="InterPro"/>
</dbReference>
<evidence type="ECO:0000256" key="5">
    <source>
        <dbReference type="ARBA" id="ARBA00023242"/>
    </source>
</evidence>
<dbReference type="InterPro" id="IPR022003">
    <property type="entry name" value="RST"/>
</dbReference>
<feature type="region of interest" description="Disordered" evidence="7">
    <location>
        <begin position="812"/>
        <end position="885"/>
    </location>
</feature>
<dbReference type="PANTHER" id="PTHR15138">
    <property type="entry name" value="TRANSCRIPTION INITIATION FACTOR TFIID SUBUNIT 4"/>
    <property type="match status" value="1"/>
</dbReference>
<dbReference type="InterPro" id="IPR009072">
    <property type="entry name" value="Histone-fold"/>
</dbReference>
<feature type="compositionally biased region" description="Basic and acidic residues" evidence="7">
    <location>
        <begin position="763"/>
        <end position="787"/>
    </location>
</feature>
<dbReference type="GO" id="GO:0003677">
    <property type="term" value="F:DNA binding"/>
    <property type="evidence" value="ECO:0007669"/>
    <property type="project" value="TreeGrafter"/>
</dbReference>
<evidence type="ECO:0000256" key="4">
    <source>
        <dbReference type="ARBA" id="ARBA00023163"/>
    </source>
</evidence>
<keyword evidence="5" id="KW-0539">Nucleus</keyword>